<dbReference type="Pfam" id="PF24883">
    <property type="entry name" value="NPHP3_N"/>
    <property type="match status" value="2"/>
</dbReference>
<dbReference type="SUPFAM" id="SSF48403">
    <property type="entry name" value="Ankyrin repeat"/>
    <property type="match status" value="1"/>
</dbReference>
<sequence length="1511" mass="169990">MATLFPGLREYTIGWLCALPIELAAAQLVLDETHGNLPFDPNDDTHYTLGRIGNHNIVIGCLSAGNLGIGSAATIAAKMRAKFYNIRVGLMVGIGGGVPSHGDIRLGDVVVSQPTAGHGGVIQYDFGKSVPDGFVYTGFLNAPPRSLLQALANLQARHFRGDKRLMEYLRLIETNANFRRPSCKSDVLFHPTYDHVEGEKTCEKCDKSKISDRKPRRTNDIVIHYGTIASGNRIIKNARERDRLSLKFNGVLCFEMEAAGLMDNFPCLVVRGICDYADSHKHKNWQPYAAAVAAAYAKEFLLVVPVGEVNAPAVEAPTVAEQASNSFEALKSAIDNINLGVFLSLLLVSEQEICDFGLPIPQPEYDWILKNLDYNKWNSADSSQVLWISGPPECDLRQFSLYKVGHDKAVEGNRLVLHFSCFSEITDEGATAVHTLLSQMIHQFPLDRQISIVRCFLNSLLDQAFEENLVRRKRPKLEHLDAKARYILDAPVGHLWIALGAVLTCEANQPLSIVLDGLDHVSSHRVTFWRGVRSFVENIQERTLKVRILLTSHPLTEIKVIFAEFPCIEHDKERKECLDNLRFDNTRYGKISPECEGSFQWIWAHEEYIKWSTSETSQLLYIHGKPGSGKSTLTKYFSHQLLEKEPAINSAIIAKFFYSDREGELQRSHYSMLRSILYDILQQDGNFFYHGFQLEFRNQRARKRHSDWEYESLKRALESLKDYTLAKRVYLILDAIDESDDDDRRNIIKLLLGLCAESKGCLKVFLASRPIGQLEIHRSSFCNSIKLQDQTKSDIRRFASSLLYDINFTHFLSEATEYIVKNAQGVFIWVKLVGEELLLYHEEGYFEEAVFVFLKRLPTELEDFYRRMLERMQGPTNNFLSSLPSPTVNSKSGLEMRPIARHDLPDRLTMFKFVLFARRPLKAIEILHALGISDSLPDSMALTFTPSDDTFEKRIPSPQRIISCGGHFLEIRSSGINNALTHQTVQFMHQTAREFFLRIDKYAENSDFRIVEQDAHISISTTCIRYLLLCATKIASIYPDISLWTPQQFDSYAQYLDERPLAHYALRYLKDHMDGCRRHPNFSSLHSEFITTLSCKNVANFLGWWSHLLFPNDFPSEEERAEAKNFKTAVLCAAVDKGFAQAVEILQSIGADIKVEDISGRTLLWHAAARGHGPIVKLLLTTNAELNKKDKDGRTPLSMAAQGGHERAVRTILAMKGIEAEDVNGRTKGPLSWAAENGHEEVVKLILGYTKEINWNDDKGKTPLSMAAEKGYDGVVTILLAMDNIRVDSMDWWKRTPLWRAAESGHGAVVKLLLTANAEVNREDRDGRTPVSIAAANGHKGVVEILLTSTRLVLDAGSRHGRTPLWWAARAGHEAIVKLLAMNKLKEGEWCRRVWGAPLRVAVRKGHEKVVREMLDIGSVDADALDHFGKTVLFYAVEEGHEMVVKTLLNVGNVEPDRKDKSGRTPLSYAEEAGHKSIVRLLLATNRVETGVGDSGGSLSLLSAAVEGEMS</sequence>
<dbReference type="GO" id="GO:0003824">
    <property type="term" value="F:catalytic activity"/>
    <property type="evidence" value="ECO:0007669"/>
    <property type="project" value="InterPro"/>
</dbReference>
<dbReference type="InterPro" id="IPR002110">
    <property type="entry name" value="Ankyrin_rpt"/>
</dbReference>
<evidence type="ECO:0000259" key="3">
    <source>
        <dbReference type="Pfam" id="PF01048"/>
    </source>
</evidence>
<dbReference type="InterPro" id="IPR056884">
    <property type="entry name" value="NPHP3-like_N"/>
</dbReference>
<dbReference type="PROSITE" id="PS50088">
    <property type="entry name" value="ANK_REPEAT"/>
    <property type="match status" value="5"/>
</dbReference>
<evidence type="ECO:0000256" key="1">
    <source>
        <dbReference type="ARBA" id="ARBA00022737"/>
    </source>
</evidence>
<feature type="repeat" description="ANK" evidence="2">
    <location>
        <begin position="1192"/>
        <end position="1225"/>
    </location>
</feature>
<dbReference type="Gene3D" id="1.25.40.20">
    <property type="entry name" value="Ankyrin repeat-containing domain"/>
    <property type="match status" value="4"/>
</dbReference>
<dbReference type="EMBL" id="JAVHJO010000017">
    <property type="protein sequence ID" value="KAK6525307.1"/>
    <property type="molecule type" value="Genomic_DNA"/>
</dbReference>
<dbReference type="InterPro" id="IPR027417">
    <property type="entry name" value="P-loop_NTPase"/>
</dbReference>
<evidence type="ECO:0000313" key="6">
    <source>
        <dbReference type="Proteomes" id="UP001365542"/>
    </source>
</evidence>
<reference evidence="5 6" key="1">
    <citation type="submission" date="2019-10" db="EMBL/GenBank/DDBJ databases">
        <authorList>
            <person name="Palmer J.M."/>
        </authorList>
    </citation>
    <scope>NUCLEOTIDE SEQUENCE [LARGE SCALE GENOMIC DNA]</scope>
    <source>
        <strain evidence="5 6">TWF694</strain>
    </source>
</reference>
<comment type="caution">
    <text evidence="5">The sequence shown here is derived from an EMBL/GenBank/DDBJ whole genome shotgun (WGS) entry which is preliminary data.</text>
</comment>
<feature type="repeat" description="ANK" evidence="2">
    <location>
        <begin position="1159"/>
        <end position="1191"/>
    </location>
</feature>
<feature type="domain" description="Nephrocystin 3-like N-terminal" evidence="4">
    <location>
        <begin position="597"/>
        <end position="769"/>
    </location>
</feature>
<dbReference type="InterPro" id="IPR053137">
    <property type="entry name" value="NLR-like"/>
</dbReference>
<gene>
    <name evidence="5" type="ORF">TWF694_005452</name>
</gene>
<feature type="domain" description="Nephrocystin 3-like N-terminal" evidence="4">
    <location>
        <begin position="366"/>
        <end position="552"/>
    </location>
</feature>
<keyword evidence="6" id="KW-1185">Reference proteome</keyword>
<dbReference type="Gene3D" id="3.40.50.1580">
    <property type="entry name" value="Nucleoside phosphorylase domain"/>
    <property type="match status" value="1"/>
</dbReference>
<keyword evidence="2" id="KW-0040">ANK repeat</keyword>
<name>A0AAV9WT49_9PEZI</name>
<feature type="repeat" description="ANK" evidence="2">
    <location>
        <begin position="1326"/>
        <end position="1347"/>
    </location>
</feature>
<proteinExistence type="predicted"/>
<organism evidence="5 6">
    <name type="scientific">Orbilia ellipsospora</name>
    <dbReference type="NCBI Taxonomy" id="2528407"/>
    <lineage>
        <taxon>Eukaryota</taxon>
        <taxon>Fungi</taxon>
        <taxon>Dikarya</taxon>
        <taxon>Ascomycota</taxon>
        <taxon>Pezizomycotina</taxon>
        <taxon>Orbiliomycetes</taxon>
        <taxon>Orbiliales</taxon>
        <taxon>Orbiliaceae</taxon>
        <taxon>Orbilia</taxon>
    </lineage>
</organism>
<evidence type="ECO:0008006" key="7">
    <source>
        <dbReference type="Google" id="ProtNLM"/>
    </source>
</evidence>
<dbReference type="PANTHER" id="PTHR46082">
    <property type="entry name" value="ATP/GTP-BINDING PROTEIN-RELATED"/>
    <property type="match status" value="1"/>
</dbReference>
<dbReference type="InterPro" id="IPR036770">
    <property type="entry name" value="Ankyrin_rpt-contain_sf"/>
</dbReference>
<feature type="domain" description="Nucleoside phosphorylase" evidence="3">
    <location>
        <begin position="13"/>
        <end position="297"/>
    </location>
</feature>
<evidence type="ECO:0000313" key="5">
    <source>
        <dbReference type="EMBL" id="KAK6525307.1"/>
    </source>
</evidence>
<dbReference type="PROSITE" id="PS50297">
    <property type="entry name" value="ANK_REP_REGION"/>
    <property type="match status" value="4"/>
</dbReference>
<dbReference type="Proteomes" id="UP001365542">
    <property type="component" value="Unassembled WGS sequence"/>
</dbReference>
<dbReference type="Pfam" id="PF12796">
    <property type="entry name" value="Ank_2"/>
    <property type="match status" value="3"/>
</dbReference>
<keyword evidence="1" id="KW-0677">Repeat</keyword>
<protein>
    <recommendedName>
        <fullName evidence="7">Nucleoside phosphorylase domain-containing protein</fullName>
    </recommendedName>
</protein>
<accession>A0AAV9WT49</accession>
<dbReference type="SUPFAM" id="SSF53167">
    <property type="entry name" value="Purine and uridine phosphorylases"/>
    <property type="match status" value="1"/>
</dbReference>
<dbReference type="PANTHER" id="PTHR46082:SF11">
    <property type="entry name" value="AAA+ ATPASE DOMAIN-CONTAINING PROTEIN-RELATED"/>
    <property type="match status" value="1"/>
</dbReference>
<feature type="repeat" description="ANK" evidence="2">
    <location>
        <begin position="1462"/>
        <end position="1483"/>
    </location>
</feature>
<evidence type="ECO:0000259" key="4">
    <source>
        <dbReference type="Pfam" id="PF24883"/>
    </source>
</evidence>
<dbReference type="InterPro" id="IPR000845">
    <property type="entry name" value="Nucleoside_phosphorylase_d"/>
</dbReference>
<dbReference type="InterPro" id="IPR035994">
    <property type="entry name" value="Nucleoside_phosphorylase_sf"/>
</dbReference>
<dbReference type="Pfam" id="PF00023">
    <property type="entry name" value="Ank"/>
    <property type="match status" value="1"/>
</dbReference>
<dbReference type="SMART" id="SM00248">
    <property type="entry name" value="ANK"/>
    <property type="match status" value="12"/>
</dbReference>
<dbReference type="SUPFAM" id="SSF52540">
    <property type="entry name" value="P-loop containing nucleoside triphosphate hydrolases"/>
    <property type="match status" value="1"/>
</dbReference>
<dbReference type="GO" id="GO:0009116">
    <property type="term" value="P:nucleoside metabolic process"/>
    <property type="evidence" value="ECO:0007669"/>
    <property type="project" value="InterPro"/>
</dbReference>
<evidence type="ECO:0000256" key="2">
    <source>
        <dbReference type="PROSITE-ProRule" id="PRU00023"/>
    </source>
</evidence>
<dbReference type="Gene3D" id="3.40.50.300">
    <property type="entry name" value="P-loop containing nucleotide triphosphate hydrolases"/>
    <property type="match status" value="1"/>
</dbReference>
<feature type="repeat" description="ANK" evidence="2">
    <location>
        <begin position="1293"/>
        <end position="1325"/>
    </location>
</feature>
<dbReference type="Pfam" id="PF01048">
    <property type="entry name" value="PNP_UDP_1"/>
    <property type="match status" value="1"/>
</dbReference>